<comment type="caution">
    <text evidence="2">The sequence shown here is derived from an EMBL/GenBank/DDBJ whole genome shotgun (WGS) entry which is preliminary data.</text>
</comment>
<reference evidence="2 3" key="1">
    <citation type="submission" date="2018-11" db="EMBL/GenBank/DDBJ databases">
        <title>Flavobacterium sp. nov., YIM 102701-2 draft genome.</title>
        <authorList>
            <person name="Li G."/>
            <person name="Jiang Y."/>
        </authorList>
    </citation>
    <scope>NUCLEOTIDE SEQUENCE [LARGE SCALE GENOMIC DNA]</scope>
    <source>
        <strain evidence="2 3">YIM 102701-2</strain>
    </source>
</reference>
<proteinExistence type="predicted"/>
<dbReference type="InterPro" id="IPR014710">
    <property type="entry name" value="RmlC-like_jellyroll"/>
</dbReference>
<sequence>MDNLLLQNIAKHIELTQEEQQIVLSKFETASYKTKTILLEQGENGSCTYFVNKGIIRNYTVDDNGAEHIISFASPGWWIADMYSFLAGKPSHSFIEVIDDAEVMIITRENQDLLYESVPKLERYFRILIENSLIANQQRLIDKLSLTAEERYENFQKKYPDVKNCLPQKHIASYIGVTPEFFSKMKSKLLKKK</sequence>
<organism evidence="2 3">
    <name type="scientific">Paenimyroides tangerinum</name>
    <dbReference type="NCBI Taxonomy" id="2488728"/>
    <lineage>
        <taxon>Bacteria</taxon>
        <taxon>Pseudomonadati</taxon>
        <taxon>Bacteroidota</taxon>
        <taxon>Flavobacteriia</taxon>
        <taxon>Flavobacteriales</taxon>
        <taxon>Flavobacteriaceae</taxon>
        <taxon>Paenimyroides</taxon>
    </lineage>
</organism>
<dbReference type="CDD" id="cd00038">
    <property type="entry name" value="CAP_ED"/>
    <property type="match status" value="1"/>
</dbReference>
<dbReference type="InterPro" id="IPR000595">
    <property type="entry name" value="cNMP-bd_dom"/>
</dbReference>
<dbReference type="Proteomes" id="UP000275719">
    <property type="component" value="Unassembled WGS sequence"/>
</dbReference>
<dbReference type="InterPro" id="IPR018490">
    <property type="entry name" value="cNMP-bd_dom_sf"/>
</dbReference>
<protein>
    <submittedName>
        <fullName evidence="2">Crp/Fnr family transcriptional regulator</fullName>
    </submittedName>
</protein>
<dbReference type="RefSeq" id="WP_125018199.1">
    <property type="nucleotide sequence ID" value="NZ_RQVQ01000009.1"/>
</dbReference>
<name>A0A3P3W9E5_9FLAO</name>
<dbReference type="EMBL" id="RQVQ01000009">
    <property type="protein sequence ID" value="RRJ91620.1"/>
    <property type="molecule type" value="Genomic_DNA"/>
</dbReference>
<dbReference type="Pfam" id="PF00027">
    <property type="entry name" value="cNMP_binding"/>
    <property type="match status" value="1"/>
</dbReference>
<dbReference type="SUPFAM" id="SSF51206">
    <property type="entry name" value="cAMP-binding domain-like"/>
    <property type="match status" value="1"/>
</dbReference>
<dbReference type="Gene3D" id="2.60.120.10">
    <property type="entry name" value="Jelly Rolls"/>
    <property type="match status" value="1"/>
</dbReference>
<dbReference type="AlphaFoldDB" id="A0A3P3W9E5"/>
<evidence type="ECO:0000313" key="3">
    <source>
        <dbReference type="Proteomes" id="UP000275719"/>
    </source>
</evidence>
<evidence type="ECO:0000259" key="1">
    <source>
        <dbReference type="PROSITE" id="PS50042"/>
    </source>
</evidence>
<dbReference type="OrthoDB" id="1092431at2"/>
<keyword evidence="3" id="KW-1185">Reference proteome</keyword>
<evidence type="ECO:0000313" key="2">
    <source>
        <dbReference type="EMBL" id="RRJ91620.1"/>
    </source>
</evidence>
<accession>A0A3P3W9E5</accession>
<dbReference type="PROSITE" id="PS50042">
    <property type="entry name" value="CNMP_BINDING_3"/>
    <property type="match status" value="1"/>
</dbReference>
<gene>
    <name evidence="2" type="ORF">EG240_05315</name>
</gene>
<feature type="domain" description="Cyclic nucleotide-binding" evidence="1">
    <location>
        <begin position="15"/>
        <end position="109"/>
    </location>
</feature>